<proteinExistence type="predicted"/>
<keyword evidence="1 4" id="KW-0808">Transferase</keyword>
<protein>
    <submittedName>
        <fullName evidence="4">GCN5-related N-acetyltransferase</fullName>
    </submittedName>
</protein>
<dbReference type="RefSeq" id="WP_012120597.1">
    <property type="nucleotide sequence ID" value="NC_009767.1"/>
</dbReference>
<dbReference type="OrthoDB" id="5516749at2"/>
<name>A7NL03_ROSCS</name>
<dbReference type="CDD" id="cd04301">
    <property type="entry name" value="NAT_SF"/>
    <property type="match status" value="1"/>
</dbReference>
<sequence length="187" mass="21296">MKTSTESNRFVRGHGSVTVTTRKGRTVRIRHIRPTDAALLVDLFHHLSPETRRFRFFTALPDLPDDILWREARRYADFNERKQAAFIALAREGGKDCAIGVVRLVLDKNDPDTAEFAIVLRDDYQREGLGTMMLDLLIQLALVRGIKRLRGISLADNEGIHRLIQKCGFPVESHTSHGETTQIIHLE</sequence>
<dbReference type="eggNOG" id="COG1670">
    <property type="taxonomic scope" value="Bacteria"/>
</dbReference>
<reference evidence="4 5" key="1">
    <citation type="submission" date="2007-08" db="EMBL/GenBank/DDBJ databases">
        <title>Complete sequence of Roseiflexus castenholzii DSM 13941.</title>
        <authorList>
            <consortium name="US DOE Joint Genome Institute"/>
            <person name="Copeland A."/>
            <person name="Lucas S."/>
            <person name="Lapidus A."/>
            <person name="Barry K."/>
            <person name="Glavina del Rio T."/>
            <person name="Dalin E."/>
            <person name="Tice H."/>
            <person name="Pitluck S."/>
            <person name="Thompson L.S."/>
            <person name="Brettin T."/>
            <person name="Bruce D."/>
            <person name="Detter J.C."/>
            <person name="Han C."/>
            <person name="Tapia R."/>
            <person name="Schmutz J."/>
            <person name="Larimer F."/>
            <person name="Land M."/>
            <person name="Hauser L."/>
            <person name="Kyrpides N."/>
            <person name="Mikhailova N."/>
            <person name="Bryant D.A."/>
            <person name="Hanada S."/>
            <person name="Tsukatani Y."/>
            <person name="Richardson P."/>
        </authorList>
    </citation>
    <scope>NUCLEOTIDE SEQUENCE [LARGE SCALE GENOMIC DNA]</scope>
    <source>
        <strain evidence="5">DSM 13941 / HLO8</strain>
    </source>
</reference>
<keyword evidence="5" id="KW-1185">Reference proteome</keyword>
<keyword evidence="2" id="KW-0012">Acyltransferase</keyword>
<accession>A7NL03</accession>
<dbReference type="STRING" id="383372.Rcas_2087"/>
<evidence type="ECO:0000256" key="1">
    <source>
        <dbReference type="ARBA" id="ARBA00022679"/>
    </source>
</evidence>
<dbReference type="Gene3D" id="3.40.630.30">
    <property type="match status" value="1"/>
</dbReference>
<dbReference type="PANTHER" id="PTHR43877">
    <property type="entry name" value="AMINOALKYLPHOSPHONATE N-ACETYLTRANSFERASE-RELATED-RELATED"/>
    <property type="match status" value="1"/>
</dbReference>
<dbReference type="HOGENOM" id="CLU_105788_4_0_0"/>
<gene>
    <name evidence="4" type="ordered locus">Rcas_2087</name>
</gene>
<dbReference type="EMBL" id="CP000804">
    <property type="protein sequence ID" value="ABU58173.1"/>
    <property type="molecule type" value="Genomic_DNA"/>
</dbReference>
<dbReference type="InterPro" id="IPR050832">
    <property type="entry name" value="Bact_Acetyltransf"/>
</dbReference>
<dbReference type="PROSITE" id="PS51186">
    <property type="entry name" value="GNAT"/>
    <property type="match status" value="1"/>
</dbReference>
<dbReference type="InterPro" id="IPR016181">
    <property type="entry name" value="Acyl_CoA_acyltransferase"/>
</dbReference>
<dbReference type="InterPro" id="IPR000182">
    <property type="entry name" value="GNAT_dom"/>
</dbReference>
<dbReference type="AlphaFoldDB" id="A7NL03"/>
<evidence type="ECO:0000313" key="4">
    <source>
        <dbReference type="EMBL" id="ABU58173.1"/>
    </source>
</evidence>
<evidence type="ECO:0000256" key="2">
    <source>
        <dbReference type="ARBA" id="ARBA00023315"/>
    </source>
</evidence>
<evidence type="ECO:0000259" key="3">
    <source>
        <dbReference type="PROSITE" id="PS51186"/>
    </source>
</evidence>
<evidence type="ECO:0000313" key="5">
    <source>
        <dbReference type="Proteomes" id="UP000000263"/>
    </source>
</evidence>
<dbReference type="Proteomes" id="UP000000263">
    <property type="component" value="Chromosome"/>
</dbReference>
<dbReference type="Pfam" id="PF13302">
    <property type="entry name" value="Acetyltransf_3"/>
    <property type="match status" value="1"/>
</dbReference>
<dbReference type="KEGG" id="rca:Rcas_2087"/>
<feature type="domain" description="N-acetyltransferase" evidence="3">
    <location>
        <begin position="27"/>
        <end position="187"/>
    </location>
</feature>
<organism evidence="4 5">
    <name type="scientific">Roseiflexus castenholzii (strain DSM 13941 / HLO8)</name>
    <dbReference type="NCBI Taxonomy" id="383372"/>
    <lineage>
        <taxon>Bacteria</taxon>
        <taxon>Bacillati</taxon>
        <taxon>Chloroflexota</taxon>
        <taxon>Chloroflexia</taxon>
        <taxon>Chloroflexales</taxon>
        <taxon>Roseiflexineae</taxon>
        <taxon>Roseiflexaceae</taxon>
        <taxon>Roseiflexus</taxon>
    </lineage>
</organism>
<dbReference type="SUPFAM" id="SSF55729">
    <property type="entry name" value="Acyl-CoA N-acyltransferases (Nat)"/>
    <property type="match status" value="1"/>
</dbReference>
<dbReference type="GO" id="GO:0016747">
    <property type="term" value="F:acyltransferase activity, transferring groups other than amino-acyl groups"/>
    <property type="evidence" value="ECO:0007669"/>
    <property type="project" value="InterPro"/>
</dbReference>